<organism evidence="10 11">
    <name type="scientific">Loxostege sticticalis</name>
    <name type="common">Beet webworm moth</name>
    <dbReference type="NCBI Taxonomy" id="481309"/>
    <lineage>
        <taxon>Eukaryota</taxon>
        <taxon>Metazoa</taxon>
        <taxon>Ecdysozoa</taxon>
        <taxon>Arthropoda</taxon>
        <taxon>Hexapoda</taxon>
        <taxon>Insecta</taxon>
        <taxon>Pterygota</taxon>
        <taxon>Neoptera</taxon>
        <taxon>Endopterygota</taxon>
        <taxon>Lepidoptera</taxon>
        <taxon>Glossata</taxon>
        <taxon>Ditrysia</taxon>
        <taxon>Pyraloidea</taxon>
        <taxon>Crambidae</taxon>
        <taxon>Pyraustinae</taxon>
        <taxon>Loxostege</taxon>
    </lineage>
</organism>
<evidence type="ECO:0000256" key="7">
    <source>
        <dbReference type="ARBA" id="ARBA00023180"/>
    </source>
</evidence>
<evidence type="ECO:0000256" key="3">
    <source>
        <dbReference type="ARBA" id="ARBA00022692"/>
    </source>
</evidence>
<comment type="caution">
    <text evidence="10">The sequence shown here is derived from an EMBL/GenBank/DDBJ whole genome shotgun (WGS) entry which is preliminary data.</text>
</comment>
<dbReference type="PANTHER" id="PTHR42643">
    <property type="entry name" value="IONOTROPIC RECEPTOR 20A-RELATED"/>
    <property type="match status" value="1"/>
</dbReference>
<dbReference type="PANTHER" id="PTHR42643:SF33">
    <property type="entry name" value="GLUTAMATE RECEPTOR 2-LIKE PROTEIN"/>
    <property type="match status" value="1"/>
</dbReference>
<proteinExistence type="predicted"/>
<feature type="transmembrane region" description="Helical" evidence="8">
    <location>
        <begin position="448"/>
        <end position="474"/>
    </location>
</feature>
<keyword evidence="4 8" id="KW-1133">Transmembrane helix</keyword>
<dbReference type="Proteomes" id="UP001549921">
    <property type="component" value="Unassembled WGS sequence"/>
</dbReference>
<keyword evidence="2" id="KW-1003">Cell membrane</keyword>
<feature type="signal peptide" evidence="9">
    <location>
        <begin position="1"/>
        <end position="18"/>
    </location>
</feature>
<evidence type="ECO:0000256" key="6">
    <source>
        <dbReference type="ARBA" id="ARBA00023170"/>
    </source>
</evidence>
<feature type="transmembrane region" description="Helical" evidence="8">
    <location>
        <begin position="703"/>
        <end position="724"/>
    </location>
</feature>
<dbReference type="SUPFAM" id="SSF53850">
    <property type="entry name" value="Periplasmic binding protein-like II"/>
    <property type="match status" value="1"/>
</dbReference>
<dbReference type="AlphaFoldDB" id="A0ABD0T0N7"/>
<dbReference type="InterPro" id="IPR052192">
    <property type="entry name" value="Insect_Ionotropic_Sensory_Rcpt"/>
</dbReference>
<dbReference type="Gene3D" id="1.10.287.70">
    <property type="match status" value="1"/>
</dbReference>
<dbReference type="Gene3D" id="3.40.190.10">
    <property type="entry name" value="Periplasmic binding protein-like II"/>
    <property type="match status" value="1"/>
</dbReference>
<evidence type="ECO:0000256" key="4">
    <source>
        <dbReference type="ARBA" id="ARBA00022989"/>
    </source>
</evidence>
<dbReference type="GO" id="GO:0005886">
    <property type="term" value="C:plasma membrane"/>
    <property type="evidence" value="ECO:0007669"/>
    <property type="project" value="UniProtKB-SubCell"/>
</dbReference>
<evidence type="ECO:0000256" key="9">
    <source>
        <dbReference type="SAM" id="SignalP"/>
    </source>
</evidence>
<dbReference type="EMBL" id="JBEDNZ010000012">
    <property type="protein sequence ID" value="KAL0831146.1"/>
    <property type="molecule type" value="Genomic_DNA"/>
</dbReference>
<protein>
    <submittedName>
        <fullName evidence="10">Uncharacterized protein</fullName>
    </submittedName>
</protein>
<name>A0ABD0T0N7_LOXSC</name>
<feature type="transmembrane region" description="Helical" evidence="8">
    <location>
        <begin position="510"/>
        <end position="532"/>
    </location>
</feature>
<evidence type="ECO:0000313" key="10">
    <source>
        <dbReference type="EMBL" id="KAL0831146.1"/>
    </source>
</evidence>
<keyword evidence="9" id="KW-0732">Signal</keyword>
<evidence type="ECO:0000256" key="2">
    <source>
        <dbReference type="ARBA" id="ARBA00022475"/>
    </source>
</evidence>
<keyword evidence="6" id="KW-0675">Receptor</keyword>
<keyword evidence="3 8" id="KW-0812">Transmembrane</keyword>
<sequence>MKYQASLIFLLSLWSVRARCPTDALAPLAFALEYALWRGWRQCIVYTPNFEKGCQWAKVRLAKCLGSNGVGSAFDVTQRPRVRTRLGVLLLAPRLTRNNSVAITELLKRHYEFEMNTASYDWLLTVRSDEDFARMNSILNVTSLRFDQNIVVGYRSSGRNPDKTLGLCDINYVYDKPESKGYKANTRNTFYDIKCGPNQKSAVCQPYVKEGSYYRSTIRFKDLAVNKTYKSFGRVLDLFQSGVLNLNNSRSFEMVNISRFSLKQHFNSWNRFNKVDRNKGGVHMVQYFKARPNSTLYAKYLGFWSKDTSMSGVDSPYPADIRNFLGEEMVVGRRNVSTTDETSSLDDEGPSAPNLLNDVLHFLTVRLNATPVTRYYSKLGFRTYEGSWTGLLGALMDQSVDLALEPVTAHASLHNDMDFIFPIAKTMCNIYIRQQETSTVRDIFMAPFSARLVACVVAVAVLAASAVVLISRLAPSVRNRARPMEYAEALIWSTGILCQQGGSWTPPNPAASILLIVCLLFAVVTYNAYAAFITSVLSVRVASLDTVAAVLDSPDLKIGYIRNGADQMYLMSTKDAQLNAFYIRGYSDSENLVSSAEEGLARAAGQDYAFFAGQRAARATLRNLSQARGRCAVRELPVPSTRAQLAFPLAHRSPYARPTLISLLQLHNTGALGKLEAALVPSMPECSPPTGFASARINDVRSALILVIGGLVAALMLGLAEYSWKNRKELQKALRTYWKRLIRFAKFNECTVD</sequence>
<comment type="subcellular location">
    <subcellularLocation>
        <location evidence="1">Cell membrane</location>
        <topology evidence="1">Multi-pass membrane protein</topology>
    </subcellularLocation>
</comment>
<keyword evidence="7" id="KW-0325">Glycoprotein</keyword>
<accession>A0ABD0T0N7</accession>
<evidence type="ECO:0000256" key="5">
    <source>
        <dbReference type="ARBA" id="ARBA00023136"/>
    </source>
</evidence>
<feature type="chain" id="PRO_5044823740" evidence="9">
    <location>
        <begin position="19"/>
        <end position="753"/>
    </location>
</feature>
<keyword evidence="5 8" id="KW-0472">Membrane</keyword>
<evidence type="ECO:0000256" key="1">
    <source>
        <dbReference type="ARBA" id="ARBA00004651"/>
    </source>
</evidence>
<evidence type="ECO:0000313" key="11">
    <source>
        <dbReference type="Proteomes" id="UP001549921"/>
    </source>
</evidence>
<gene>
    <name evidence="10" type="ORF">ABMA28_002016</name>
</gene>
<reference evidence="10 11" key="1">
    <citation type="submission" date="2024-06" db="EMBL/GenBank/DDBJ databases">
        <title>A chromosome-level genome assembly of beet webworm, Loxostege sticticalis.</title>
        <authorList>
            <person name="Zhang Y."/>
        </authorList>
    </citation>
    <scope>NUCLEOTIDE SEQUENCE [LARGE SCALE GENOMIC DNA]</scope>
    <source>
        <strain evidence="10">AQ028</strain>
        <tissue evidence="10">Male pupae</tissue>
    </source>
</reference>
<evidence type="ECO:0000256" key="8">
    <source>
        <dbReference type="SAM" id="Phobius"/>
    </source>
</evidence>